<protein>
    <recommendedName>
        <fullName evidence="2">Transposase Tnp1/En/Spm-like domain-containing protein</fullName>
    </recommendedName>
</protein>
<evidence type="ECO:0000256" key="1">
    <source>
        <dbReference type="SAM" id="MobiDB-lite"/>
    </source>
</evidence>
<feature type="region of interest" description="Disordered" evidence="1">
    <location>
        <begin position="302"/>
        <end position="322"/>
    </location>
</feature>
<keyword evidence="4" id="KW-1185">Reference proteome</keyword>
<accession>A0A5J9SLG4</accession>
<gene>
    <name evidence="3" type="ORF">EJB05_54788</name>
</gene>
<reference evidence="3 4" key="1">
    <citation type="journal article" date="2019" name="Sci. Rep.">
        <title>A high-quality genome of Eragrostis curvula grass provides insights into Poaceae evolution and supports new strategies to enhance forage quality.</title>
        <authorList>
            <person name="Carballo J."/>
            <person name="Santos B.A.C.M."/>
            <person name="Zappacosta D."/>
            <person name="Garbus I."/>
            <person name="Selva J.P."/>
            <person name="Gallo C.A."/>
            <person name="Diaz A."/>
            <person name="Albertini E."/>
            <person name="Caccamo M."/>
            <person name="Echenique V."/>
        </authorList>
    </citation>
    <scope>NUCLEOTIDE SEQUENCE [LARGE SCALE GENOMIC DNA]</scope>
    <source>
        <strain evidence="4">cv. Victoria</strain>
        <tissue evidence="3">Leaf</tissue>
    </source>
</reference>
<evidence type="ECO:0000313" key="4">
    <source>
        <dbReference type="Proteomes" id="UP000324897"/>
    </source>
</evidence>
<feature type="domain" description="Transposase Tnp1/En/Spm-like" evidence="2">
    <location>
        <begin position="222"/>
        <end position="284"/>
    </location>
</feature>
<feature type="region of interest" description="Disordered" evidence="1">
    <location>
        <begin position="97"/>
        <end position="128"/>
    </location>
</feature>
<dbReference type="EMBL" id="RWGY01000675">
    <property type="protein sequence ID" value="TVT99830.1"/>
    <property type="molecule type" value="Genomic_DNA"/>
</dbReference>
<dbReference type="Pfam" id="PF03017">
    <property type="entry name" value="Transposase_23"/>
    <property type="match status" value="1"/>
</dbReference>
<dbReference type="InterPro" id="IPR004264">
    <property type="entry name" value="Transposase_23"/>
</dbReference>
<dbReference type="AlphaFoldDB" id="A0A5J9SLG4"/>
<proteinExistence type="predicted"/>
<name>A0A5J9SLG4_9POAL</name>
<organism evidence="3 4">
    <name type="scientific">Eragrostis curvula</name>
    <name type="common">weeping love grass</name>
    <dbReference type="NCBI Taxonomy" id="38414"/>
    <lineage>
        <taxon>Eukaryota</taxon>
        <taxon>Viridiplantae</taxon>
        <taxon>Streptophyta</taxon>
        <taxon>Embryophyta</taxon>
        <taxon>Tracheophyta</taxon>
        <taxon>Spermatophyta</taxon>
        <taxon>Magnoliopsida</taxon>
        <taxon>Liliopsida</taxon>
        <taxon>Poales</taxon>
        <taxon>Poaceae</taxon>
        <taxon>PACMAD clade</taxon>
        <taxon>Chloridoideae</taxon>
        <taxon>Eragrostideae</taxon>
        <taxon>Eragrostidinae</taxon>
        <taxon>Eragrostis</taxon>
    </lineage>
</organism>
<feature type="non-terminal residue" evidence="3">
    <location>
        <position position="1"/>
    </location>
</feature>
<dbReference type="OrthoDB" id="695286at2759"/>
<dbReference type="Gramene" id="TVT99830">
    <property type="protein sequence ID" value="TVT99830"/>
    <property type="gene ID" value="EJB05_54788"/>
</dbReference>
<evidence type="ECO:0000313" key="3">
    <source>
        <dbReference type="EMBL" id="TVT99830.1"/>
    </source>
</evidence>
<dbReference type="Proteomes" id="UP000324897">
    <property type="component" value="Unassembled WGS sequence"/>
</dbReference>
<feature type="region of interest" description="Disordered" evidence="1">
    <location>
        <begin position="1"/>
        <end position="43"/>
    </location>
</feature>
<evidence type="ECO:0000259" key="2">
    <source>
        <dbReference type="Pfam" id="PF03017"/>
    </source>
</evidence>
<sequence length="357" mass="39457">MYPATSEGESVIEETGNEKLGGLEKQFPRSKSNPKYPQSPLPNCAAQSSFAAAQHLHPTSLPSRTLRAPAPAAVACRVRSCAVLPSPRRAVRRHAIAGPAHTRSRQRAHPTLFPQRRRRSDEESHLHKGCRRCLPNKQIDVRHQEAVCLSAPHKPGTSPSSHRTQGWIKFLMRNLNKRKVRKIIILEMIHGTMRTMRTSLANPPRSDDVSRSEHDALVGKDVILFAMIRDQPVAKGTIISTKPTTIVDDQAIGRQFCEVIVTHVLKRDAILPRPYNGMDTMGDAHMMNLAWPYKRDLLGVDKTIGSDPSPSPTTRVAPPPQPPRLLASINDITFAEPGAPELARLSDVSLEAHDVAL</sequence>
<comment type="caution">
    <text evidence="3">The sequence shown here is derived from an EMBL/GenBank/DDBJ whole genome shotgun (WGS) entry which is preliminary data.</text>
</comment>